<dbReference type="Proteomes" id="UP000837932">
    <property type="component" value="Unassembled WGS sequence"/>
</dbReference>
<dbReference type="InterPro" id="IPR011990">
    <property type="entry name" value="TPR-like_helical_dom_sf"/>
</dbReference>
<dbReference type="Gene3D" id="1.25.40.1040">
    <property type="match status" value="1"/>
</dbReference>
<organism evidence="2 3">
    <name type="scientific">Emticicia aquatica</name>
    <dbReference type="NCBI Taxonomy" id="1681835"/>
    <lineage>
        <taxon>Bacteria</taxon>
        <taxon>Pseudomonadati</taxon>
        <taxon>Bacteroidota</taxon>
        <taxon>Cytophagia</taxon>
        <taxon>Cytophagales</taxon>
        <taxon>Leadbetterellaceae</taxon>
        <taxon>Emticicia</taxon>
    </lineage>
</organism>
<accession>A0ABN8EVJ7</accession>
<dbReference type="Pfam" id="PF11138">
    <property type="entry name" value="DUF2911"/>
    <property type="match status" value="1"/>
</dbReference>
<feature type="chain" id="PRO_5045193897" description="DUF2911 domain-containing protein" evidence="1">
    <location>
        <begin position="19"/>
        <end position="276"/>
    </location>
</feature>
<dbReference type="InterPro" id="IPR021314">
    <property type="entry name" value="DUF2911"/>
</dbReference>
<keyword evidence="3" id="KW-1185">Reference proteome</keyword>
<sequence length="276" mass="29979">MKKIVLLFSLFVSMGAMAQGIKMPAPSPTQIIKQDFALSSIEINYSRPLAKGRKIFGDLVPFGKMWRTGANGATKVTFGEDVKVGGVAIKAGSYAIYSIPNADEWEIIINKGVNNGGLSGYKTEEDVARFKVKTFTLPFAIESFTMMIGDVLPASANIQILWENTAVSIPVEADIDSKIMKSIDAAMNVDNRPYFAAASYYFEVGKELPKALEWVNKAIDAQPSAYWMVHLKAKIQAKLGDKAGAKATALKGIELAKAGNNDDYVALNEKLIATLK</sequence>
<dbReference type="EMBL" id="CAKLPY010000002">
    <property type="protein sequence ID" value="CAH0997059.1"/>
    <property type="molecule type" value="Genomic_DNA"/>
</dbReference>
<comment type="caution">
    <text evidence="2">The sequence shown here is derived from an EMBL/GenBank/DDBJ whole genome shotgun (WGS) entry which is preliminary data.</text>
</comment>
<evidence type="ECO:0000313" key="2">
    <source>
        <dbReference type="EMBL" id="CAH0997059.1"/>
    </source>
</evidence>
<evidence type="ECO:0000256" key="1">
    <source>
        <dbReference type="SAM" id="SignalP"/>
    </source>
</evidence>
<keyword evidence="1" id="KW-0732">Signal</keyword>
<evidence type="ECO:0008006" key="4">
    <source>
        <dbReference type="Google" id="ProtNLM"/>
    </source>
</evidence>
<reference evidence="2" key="1">
    <citation type="submission" date="2021-12" db="EMBL/GenBank/DDBJ databases">
        <authorList>
            <person name="Rodrigo-Torres L."/>
            <person name="Arahal R. D."/>
            <person name="Lucena T."/>
        </authorList>
    </citation>
    <scope>NUCLEOTIDE SEQUENCE</scope>
    <source>
        <strain evidence="2">CECT 8858</strain>
    </source>
</reference>
<protein>
    <recommendedName>
        <fullName evidence="4">DUF2911 domain-containing protein</fullName>
    </recommendedName>
</protein>
<dbReference type="RefSeq" id="WP_238807610.1">
    <property type="nucleotide sequence ID" value="NZ_CAKLPY010000002.1"/>
</dbReference>
<gene>
    <name evidence="2" type="ORF">EMA8858_03196</name>
</gene>
<dbReference type="SUPFAM" id="SSF48452">
    <property type="entry name" value="TPR-like"/>
    <property type="match status" value="1"/>
</dbReference>
<proteinExistence type="predicted"/>
<evidence type="ECO:0000313" key="3">
    <source>
        <dbReference type="Proteomes" id="UP000837932"/>
    </source>
</evidence>
<name>A0ABN8EVJ7_9BACT</name>
<feature type="signal peptide" evidence="1">
    <location>
        <begin position="1"/>
        <end position="18"/>
    </location>
</feature>